<proteinExistence type="predicted"/>
<keyword evidence="2" id="KW-1185">Reference proteome</keyword>
<name>B0MHV4_ANACD</name>
<dbReference type="EMBL" id="ABAX03000024">
    <property type="protein sequence ID" value="EDR96444.1"/>
    <property type="molecule type" value="Genomic_DNA"/>
</dbReference>
<evidence type="ECO:0000313" key="2">
    <source>
        <dbReference type="Proteomes" id="UP000004935"/>
    </source>
</evidence>
<dbReference type="Proteomes" id="UP000004935">
    <property type="component" value="Unassembled WGS sequence"/>
</dbReference>
<dbReference type="HOGENOM" id="CLU_3131611_0_0_9"/>
<sequence length="49" mass="5641">MLPPEEESRDVLLDRLYSVDIFILLAVGLEKCFLLQSKNISAPLLPFRH</sequence>
<reference evidence="1" key="2">
    <citation type="submission" date="2013-11" db="EMBL/GenBank/DDBJ databases">
        <title>Draft genome sequence of Anaerostipes caccae (DSM 14662).</title>
        <authorList>
            <person name="Sudarsanam P."/>
            <person name="Ley R."/>
            <person name="Guruge J."/>
            <person name="Turnbaugh P.J."/>
            <person name="Mahowald M."/>
            <person name="Liep D."/>
            <person name="Gordon J."/>
        </authorList>
    </citation>
    <scope>NUCLEOTIDE SEQUENCE</scope>
    <source>
        <strain evidence="1">DSM 14662</strain>
    </source>
</reference>
<gene>
    <name evidence="1" type="ORF">ANACAC_03067</name>
</gene>
<reference evidence="1" key="1">
    <citation type="submission" date="2007-11" db="EMBL/GenBank/DDBJ databases">
        <authorList>
            <person name="Fulton L."/>
            <person name="Clifton S."/>
            <person name="Fulton B."/>
            <person name="Xu J."/>
            <person name="Minx P."/>
            <person name="Pepin K.H."/>
            <person name="Johnson M."/>
            <person name="Thiruvilangam P."/>
            <person name="Bhonagiri V."/>
            <person name="Nash W.E."/>
            <person name="Mardis E.R."/>
            <person name="Wilson R.K."/>
        </authorList>
    </citation>
    <scope>NUCLEOTIDE SEQUENCE [LARGE SCALE GENOMIC DNA]</scope>
    <source>
        <strain evidence="1">DSM 14662</strain>
    </source>
</reference>
<accession>B0MHV4</accession>
<dbReference type="AlphaFoldDB" id="B0MHV4"/>
<organism evidence="1 2">
    <name type="scientific">Anaerostipes caccae (strain DSM 14662 / CCUG 47493 / JCM 13470 / NCIMB 13811 / L1-92)</name>
    <dbReference type="NCBI Taxonomy" id="411490"/>
    <lineage>
        <taxon>Bacteria</taxon>
        <taxon>Bacillati</taxon>
        <taxon>Bacillota</taxon>
        <taxon>Clostridia</taxon>
        <taxon>Lachnospirales</taxon>
        <taxon>Lachnospiraceae</taxon>
        <taxon>Anaerostipes</taxon>
    </lineage>
</organism>
<protein>
    <submittedName>
        <fullName evidence="1">Uncharacterized protein</fullName>
    </submittedName>
</protein>
<comment type="caution">
    <text evidence="1">The sequence shown here is derived from an EMBL/GenBank/DDBJ whole genome shotgun (WGS) entry which is preliminary data.</text>
</comment>
<evidence type="ECO:0000313" key="1">
    <source>
        <dbReference type="EMBL" id="EDR96444.1"/>
    </source>
</evidence>